<evidence type="ECO:0000313" key="3">
    <source>
        <dbReference type="Proteomes" id="UP001320513"/>
    </source>
</evidence>
<dbReference type="EMBL" id="LOHG01000024">
    <property type="protein sequence ID" value="MCI8212558.1"/>
    <property type="molecule type" value="Genomic_DNA"/>
</dbReference>
<evidence type="ECO:0008006" key="4">
    <source>
        <dbReference type="Google" id="ProtNLM"/>
    </source>
</evidence>
<evidence type="ECO:0000256" key="1">
    <source>
        <dbReference type="SAM" id="MobiDB-lite"/>
    </source>
</evidence>
<proteinExistence type="predicted"/>
<keyword evidence="3" id="KW-1185">Reference proteome</keyword>
<feature type="region of interest" description="Disordered" evidence="1">
    <location>
        <begin position="1"/>
        <end position="38"/>
    </location>
</feature>
<organism evidence="2 3">
    <name type="scientific">Pseudomonas maioricensis</name>
    <dbReference type="NCBI Taxonomy" id="1766623"/>
    <lineage>
        <taxon>Bacteria</taxon>
        <taxon>Pseudomonadati</taxon>
        <taxon>Pseudomonadota</taxon>
        <taxon>Gammaproteobacteria</taxon>
        <taxon>Pseudomonadales</taxon>
        <taxon>Pseudomonadaceae</taxon>
        <taxon>Pseudomonas</taxon>
    </lineage>
</organism>
<protein>
    <recommendedName>
        <fullName evidence="4">ParG protein</fullName>
    </recommendedName>
</protein>
<sequence length="95" mass="10520">MVAIVKKPAGTGKGAPPKRGEPSPVLGNATEKADPHKRVSLNFKPENRFKEALDDFAHQHKTSSTRIMMTAVLEFMERHGTDVSELKDLIEPRAK</sequence>
<reference evidence="2 3" key="1">
    <citation type="submission" date="2015-12" db="EMBL/GenBank/DDBJ databases">
        <title>Phylogenomics in the description of a new species in the Pseudomonas syringae group.</title>
        <authorList>
            <person name="Busquets A."/>
            <person name="Gomila M."/>
            <person name="Beiki F."/>
            <person name="Rahimian H."/>
            <person name="Mulet M."/>
            <person name="Sanchez D."/>
            <person name="Garcia-Valdes E."/>
            <person name="Lalucat J."/>
        </authorList>
    </citation>
    <scope>NUCLEOTIDE SEQUENCE [LARGE SCALE GENOMIC DNA]</scope>
    <source>
        <strain evidence="2 3">S25</strain>
    </source>
</reference>
<dbReference type="Proteomes" id="UP001320513">
    <property type="component" value="Unassembled WGS sequence"/>
</dbReference>
<evidence type="ECO:0000313" key="2">
    <source>
        <dbReference type="EMBL" id="MCI8212558.1"/>
    </source>
</evidence>
<name>A0ABS9ZUL1_9PSED</name>
<comment type="caution">
    <text evidence="2">The sequence shown here is derived from an EMBL/GenBank/DDBJ whole genome shotgun (WGS) entry which is preliminary data.</text>
</comment>
<gene>
    <name evidence="2" type="ORF">AUC61_23795</name>
</gene>
<accession>A0ABS9ZUL1</accession>
<dbReference type="RefSeq" id="WP_243248655.1">
    <property type="nucleotide sequence ID" value="NZ_LOHG01000024.1"/>
</dbReference>